<evidence type="ECO:0000256" key="2">
    <source>
        <dbReference type="ARBA" id="ARBA00004749"/>
    </source>
</evidence>
<comment type="similarity">
    <text evidence="3">Belongs to the UbiH/COQ6 family.</text>
</comment>
<dbReference type="FunFam" id="3.50.50.60:FF:000021">
    <property type="entry name" value="Ubiquinone biosynthesis monooxygenase COQ6"/>
    <property type="match status" value="1"/>
</dbReference>
<feature type="domain" description="FAD-binding" evidence="9">
    <location>
        <begin position="9"/>
        <end position="149"/>
    </location>
</feature>
<evidence type="ECO:0000256" key="1">
    <source>
        <dbReference type="ARBA" id="ARBA00001974"/>
    </source>
</evidence>
<dbReference type="PROSITE" id="PS01304">
    <property type="entry name" value="UBIH"/>
    <property type="match status" value="1"/>
</dbReference>
<accession>A0A345JQL4</accession>
<keyword evidence="7" id="KW-0503">Monooxygenase</keyword>
<dbReference type="RefSeq" id="WP_071628893.1">
    <property type="nucleotide sequence ID" value="NZ_CP022375.1"/>
</dbReference>
<protein>
    <submittedName>
        <fullName evidence="10">FAD-dependent oxidoreductase</fullName>
    </submittedName>
</protein>
<evidence type="ECO:0000256" key="5">
    <source>
        <dbReference type="ARBA" id="ARBA00022827"/>
    </source>
</evidence>
<dbReference type="Pfam" id="PF01494">
    <property type="entry name" value="FAD_binding_3"/>
    <property type="match status" value="2"/>
</dbReference>
<comment type="pathway">
    <text evidence="2">Cofactor biosynthesis; ubiquinone biosynthesis.</text>
</comment>
<proteinExistence type="inferred from homology"/>
<dbReference type="EMBL" id="CP022375">
    <property type="protein sequence ID" value="AXH29610.1"/>
    <property type="molecule type" value="Genomic_DNA"/>
</dbReference>
<evidence type="ECO:0000256" key="3">
    <source>
        <dbReference type="ARBA" id="ARBA00005349"/>
    </source>
</evidence>
<evidence type="ECO:0000256" key="6">
    <source>
        <dbReference type="ARBA" id="ARBA00023002"/>
    </source>
</evidence>
<dbReference type="InterPro" id="IPR010971">
    <property type="entry name" value="UbiH/COQ6"/>
</dbReference>
<dbReference type="KEGG" id="foo:CGC45_02940"/>
<dbReference type="InterPro" id="IPR018168">
    <property type="entry name" value="Ubi_Hdrlase_CS"/>
</dbReference>
<sequence>MKVRNIQKDAVIVGGGMVGLSLALALHQNGLQVALIEAKEINHKPLSADRVETRVSAINHTSKRFLQDLGVWHSIKNKRISPYYQMRVWDDVANESINITAEEIAEHSLGCIVENDIIVAALIEKIADTGIEIFANQKIHKIQRNGNTEKLLLQTVIPDPDPESYSYGSNQHNGEILNQVQDDKDLSIETSLIIGADGANSFIRDYFNFETKVKPYKHTAIVATLELEKDHQQTAYQRFYDKGVLAFLPLADSHKASIVWSVKTDYANFLMSLPAEKFEIELTKAIDNSFGNISLLSKRFSFELIERHVKSYMQNNVVLVGDAAHTIHPLAGQGVNIGFKDAIALTRVLSEAFAKGRLIGHISTLDKYQRERKLDNTKMIALMKAFKEVFASDNQYLKKARRAGFKFVDKNSIVKSIVVKQAL</sequence>
<dbReference type="PRINTS" id="PR00420">
    <property type="entry name" value="RNGMNOXGNASE"/>
</dbReference>
<dbReference type="PANTHER" id="PTHR43876">
    <property type="entry name" value="UBIQUINONE BIOSYNTHESIS MONOOXYGENASE COQ6, MITOCHONDRIAL"/>
    <property type="match status" value="1"/>
</dbReference>
<evidence type="ECO:0000256" key="7">
    <source>
        <dbReference type="ARBA" id="ARBA00023033"/>
    </source>
</evidence>
<dbReference type="GO" id="GO:0110142">
    <property type="term" value="C:ubiquinone biosynthesis complex"/>
    <property type="evidence" value="ECO:0007669"/>
    <property type="project" value="UniProtKB-ARBA"/>
</dbReference>
<dbReference type="UniPathway" id="UPA00232"/>
<dbReference type="Gene3D" id="3.50.50.60">
    <property type="entry name" value="FAD/NAD(P)-binding domain"/>
    <property type="match status" value="2"/>
</dbReference>
<reference evidence="10 11" key="1">
    <citation type="submission" date="2017-07" db="EMBL/GenBank/DDBJ databases">
        <title>Complete genome sequences and comparative analysis of the novel pathogen Francisella opportunistica.</title>
        <authorList>
            <person name="Dietrich E.A."/>
            <person name="Kingry L.C."/>
            <person name="Petersen J.M."/>
        </authorList>
    </citation>
    <scope>NUCLEOTIDE SEQUENCE [LARGE SCALE GENOMIC DNA]</scope>
    <source>
        <strain evidence="10 11">14-2155</strain>
    </source>
</reference>
<evidence type="ECO:0000256" key="4">
    <source>
        <dbReference type="ARBA" id="ARBA00022630"/>
    </source>
</evidence>
<comment type="cofactor">
    <cofactor evidence="1">
        <name>FAD</name>
        <dbReference type="ChEBI" id="CHEBI:57692"/>
    </cofactor>
</comment>
<dbReference type="InterPro" id="IPR036188">
    <property type="entry name" value="FAD/NAD-bd_sf"/>
</dbReference>
<dbReference type="SUPFAM" id="SSF51905">
    <property type="entry name" value="FAD/NAD(P)-binding domain"/>
    <property type="match status" value="1"/>
</dbReference>
<dbReference type="AlphaFoldDB" id="A0A345JQL4"/>
<feature type="domain" description="FAD-binding" evidence="9">
    <location>
        <begin position="177"/>
        <end position="378"/>
    </location>
</feature>
<evidence type="ECO:0000313" key="10">
    <source>
        <dbReference type="EMBL" id="AXH29610.1"/>
    </source>
</evidence>
<dbReference type="InterPro" id="IPR051205">
    <property type="entry name" value="UbiH/COQ6_monooxygenase"/>
</dbReference>
<dbReference type="Proteomes" id="UP000253862">
    <property type="component" value="Chromosome"/>
</dbReference>
<keyword evidence="11" id="KW-1185">Reference proteome</keyword>
<dbReference type="GO" id="GO:0019168">
    <property type="term" value="F:2-polyprenylphenol 6-hydroxylase activity"/>
    <property type="evidence" value="ECO:0007669"/>
    <property type="project" value="TreeGrafter"/>
</dbReference>
<dbReference type="OrthoDB" id="9769565at2"/>
<name>A0A345JQL4_9GAMM</name>
<gene>
    <name evidence="10" type="ORF">CGC43_02955</name>
</gene>
<evidence type="ECO:0000259" key="9">
    <source>
        <dbReference type="Pfam" id="PF01494"/>
    </source>
</evidence>
<keyword evidence="5" id="KW-0274">FAD</keyword>
<comment type="subunit">
    <text evidence="8">Component of the Ubi complex metabolon, which regroups five ubiquinone biosynthesis proteins (UbiE, UbiF, UbiG, UbiH and UbiI) and two accessory factors (UbiK and the lipid-binding protein UbiJ).</text>
</comment>
<organism evidence="10 11">
    <name type="scientific">Francisella opportunistica</name>
    <dbReference type="NCBI Taxonomy" id="2016517"/>
    <lineage>
        <taxon>Bacteria</taxon>
        <taxon>Pseudomonadati</taxon>
        <taxon>Pseudomonadota</taxon>
        <taxon>Gammaproteobacteria</taxon>
        <taxon>Thiotrichales</taxon>
        <taxon>Francisellaceae</taxon>
        <taxon>Francisella</taxon>
    </lineage>
</organism>
<dbReference type="NCBIfam" id="TIGR01988">
    <property type="entry name" value="Ubi-OHases"/>
    <property type="match status" value="1"/>
</dbReference>
<dbReference type="GO" id="GO:0071949">
    <property type="term" value="F:FAD binding"/>
    <property type="evidence" value="ECO:0007669"/>
    <property type="project" value="InterPro"/>
</dbReference>
<keyword evidence="6" id="KW-0560">Oxidoreductase</keyword>
<dbReference type="PANTHER" id="PTHR43876:SF7">
    <property type="entry name" value="UBIQUINONE BIOSYNTHESIS MONOOXYGENASE COQ6, MITOCHONDRIAL"/>
    <property type="match status" value="1"/>
</dbReference>
<dbReference type="InterPro" id="IPR002938">
    <property type="entry name" value="FAD-bd"/>
</dbReference>
<evidence type="ECO:0000313" key="11">
    <source>
        <dbReference type="Proteomes" id="UP000253862"/>
    </source>
</evidence>
<dbReference type="GO" id="GO:0006744">
    <property type="term" value="P:ubiquinone biosynthetic process"/>
    <property type="evidence" value="ECO:0007669"/>
    <property type="project" value="UniProtKB-UniPathway"/>
</dbReference>
<evidence type="ECO:0000256" key="8">
    <source>
        <dbReference type="ARBA" id="ARBA00065734"/>
    </source>
</evidence>
<keyword evidence="4" id="KW-0285">Flavoprotein</keyword>